<dbReference type="SUPFAM" id="SSF47384">
    <property type="entry name" value="Homodimeric domain of signal transducing histidine kinase"/>
    <property type="match status" value="1"/>
</dbReference>
<feature type="transmembrane region" description="Helical" evidence="9">
    <location>
        <begin position="23"/>
        <end position="41"/>
    </location>
</feature>
<dbReference type="GO" id="GO:0007234">
    <property type="term" value="P:osmosensory signaling via phosphorelay pathway"/>
    <property type="evidence" value="ECO:0007669"/>
    <property type="project" value="TreeGrafter"/>
</dbReference>
<dbReference type="InterPro" id="IPR004358">
    <property type="entry name" value="Sig_transdc_His_kin-like_C"/>
</dbReference>
<evidence type="ECO:0000256" key="3">
    <source>
        <dbReference type="ARBA" id="ARBA00022553"/>
    </source>
</evidence>
<dbReference type="CDD" id="cd00082">
    <property type="entry name" value="HisKA"/>
    <property type="match status" value="1"/>
</dbReference>
<organism evidence="11 12">
    <name type="scientific">Paracidovorax wautersii</name>
    <dbReference type="NCBI Taxonomy" id="1177982"/>
    <lineage>
        <taxon>Bacteria</taxon>
        <taxon>Pseudomonadati</taxon>
        <taxon>Pseudomonadota</taxon>
        <taxon>Betaproteobacteria</taxon>
        <taxon>Burkholderiales</taxon>
        <taxon>Comamonadaceae</taxon>
        <taxon>Paracidovorax</taxon>
    </lineage>
</organism>
<dbReference type="Gene3D" id="1.10.287.130">
    <property type="match status" value="1"/>
</dbReference>
<accession>A0A7V8FMC6</accession>
<evidence type="ECO:0000313" key="12">
    <source>
        <dbReference type="Proteomes" id="UP000461670"/>
    </source>
</evidence>
<evidence type="ECO:0000256" key="5">
    <source>
        <dbReference type="ARBA" id="ARBA00022741"/>
    </source>
</evidence>
<feature type="transmembrane region" description="Helical" evidence="9">
    <location>
        <begin position="122"/>
        <end position="144"/>
    </location>
</feature>
<dbReference type="Gene3D" id="3.30.565.10">
    <property type="entry name" value="Histidine kinase-like ATPase, C-terminal domain"/>
    <property type="match status" value="1"/>
</dbReference>
<keyword evidence="8" id="KW-0902">Two-component regulatory system</keyword>
<keyword evidence="4" id="KW-0808">Transferase</keyword>
<comment type="catalytic activity">
    <reaction evidence="1">
        <text>ATP + protein L-histidine = ADP + protein N-phospho-L-histidine.</text>
        <dbReference type="EC" id="2.7.13.3"/>
    </reaction>
</comment>
<keyword evidence="9" id="KW-0812">Transmembrane</keyword>
<dbReference type="PRINTS" id="PR00344">
    <property type="entry name" value="BCTRLSENSOR"/>
</dbReference>
<keyword evidence="5" id="KW-0547">Nucleotide-binding</keyword>
<dbReference type="AlphaFoldDB" id="A0A7V8FMC6"/>
<dbReference type="Pfam" id="PF02518">
    <property type="entry name" value="HATPase_c"/>
    <property type="match status" value="1"/>
</dbReference>
<dbReference type="Pfam" id="PF25323">
    <property type="entry name" value="6TM_PilS"/>
    <property type="match status" value="1"/>
</dbReference>
<dbReference type="SMART" id="SM00387">
    <property type="entry name" value="HATPase_c"/>
    <property type="match status" value="1"/>
</dbReference>
<keyword evidence="9" id="KW-0472">Membrane</keyword>
<reference evidence="12" key="1">
    <citation type="journal article" date="2020" name="MBio">
        <title>Horizontal gene transfer to a defensive symbiont with a reduced genome amongst a multipartite beetle microbiome.</title>
        <authorList>
            <person name="Waterworth S.C."/>
            <person name="Florez L.V."/>
            <person name="Rees E.R."/>
            <person name="Hertweck C."/>
            <person name="Kaltenpoth M."/>
            <person name="Kwan J.C."/>
        </authorList>
    </citation>
    <scope>NUCLEOTIDE SEQUENCE [LARGE SCALE GENOMIC DNA]</scope>
</reference>
<dbReference type="InterPro" id="IPR036890">
    <property type="entry name" value="HATPase_C_sf"/>
</dbReference>
<protein>
    <recommendedName>
        <fullName evidence="2">histidine kinase</fullName>
        <ecNumber evidence="2">2.7.13.3</ecNumber>
    </recommendedName>
</protein>
<evidence type="ECO:0000259" key="10">
    <source>
        <dbReference type="PROSITE" id="PS50109"/>
    </source>
</evidence>
<keyword evidence="7" id="KW-0067">ATP-binding</keyword>
<dbReference type="GO" id="GO:0005524">
    <property type="term" value="F:ATP binding"/>
    <property type="evidence" value="ECO:0007669"/>
    <property type="project" value="UniProtKB-KW"/>
</dbReference>
<proteinExistence type="predicted"/>
<dbReference type="EMBL" id="WNDQ01000043">
    <property type="protein sequence ID" value="KAF1019987.1"/>
    <property type="molecule type" value="Genomic_DNA"/>
</dbReference>
<dbReference type="SMART" id="SM00388">
    <property type="entry name" value="HisKA"/>
    <property type="match status" value="1"/>
</dbReference>
<evidence type="ECO:0000256" key="4">
    <source>
        <dbReference type="ARBA" id="ARBA00022679"/>
    </source>
</evidence>
<evidence type="ECO:0000256" key="1">
    <source>
        <dbReference type="ARBA" id="ARBA00000085"/>
    </source>
</evidence>
<keyword evidence="6 11" id="KW-0418">Kinase</keyword>
<sequence length="554" mass="59860">MSGPQQACTPSPRTWRLFANTRILVALLFLLLQLDALLSWQVTDPSVLAWCFGYLAFGVCERMRLATVPAGVTPSQERWRQAVSIDFVAFAILLLLPGEQFDFLPLFAPAVLAAALQGSRRVALAVAAAAALITLAHTATLVIPGSPQITAQLQQAGLLSIGYFFIALLSHQLADRLCDERQRSHQSETTAWQFTQINTLVIEHLDDGVLVIDSAGIVRAINPAASRLLAGTAGAPALDAAGLQAPFPLRQAAAWQPMVTLALRTIAQGRALSAALHLQAPGTAHTLQARTQPTPEGLAQDPWCVMFLQDQHAIDARQRTARMAAMGRMSTAVAHEIRNPLSAILQASQLLAEHGGSAVQRQLSTIVEQNVQRLSLTVEDILETARLDAAPRAHRHERLAMAATVRALVQEWSRQQRTGVELHLSLPQSTLIAMDAEHLRRVLTNLLDNARHHASLAASRIQVWCQPVAPDHVALTVWSDGPPIAAALQPHLFEPFYAASRHSSGLGLAICQELCERHGGQIAYQRLPAPSGREGNAFVVTLPVAGGEPWIDPA</sequence>
<dbReference type="GO" id="GO:0000155">
    <property type="term" value="F:phosphorelay sensor kinase activity"/>
    <property type="evidence" value="ECO:0007669"/>
    <property type="project" value="InterPro"/>
</dbReference>
<name>A0A7V8FMC6_9BURK</name>
<evidence type="ECO:0000256" key="6">
    <source>
        <dbReference type="ARBA" id="ARBA00022777"/>
    </source>
</evidence>
<dbReference type="GO" id="GO:0030295">
    <property type="term" value="F:protein kinase activator activity"/>
    <property type="evidence" value="ECO:0007669"/>
    <property type="project" value="TreeGrafter"/>
</dbReference>
<evidence type="ECO:0000256" key="8">
    <source>
        <dbReference type="ARBA" id="ARBA00023012"/>
    </source>
</evidence>
<dbReference type="InterPro" id="IPR036097">
    <property type="entry name" value="HisK_dim/P_sf"/>
</dbReference>
<dbReference type="InterPro" id="IPR003661">
    <property type="entry name" value="HisK_dim/P_dom"/>
</dbReference>
<dbReference type="Pfam" id="PF00512">
    <property type="entry name" value="HisKA"/>
    <property type="match status" value="1"/>
</dbReference>
<dbReference type="InterPro" id="IPR003594">
    <property type="entry name" value="HATPase_dom"/>
</dbReference>
<dbReference type="InterPro" id="IPR005467">
    <property type="entry name" value="His_kinase_dom"/>
</dbReference>
<comment type="caution">
    <text evidence="11">The sequence shown here is derived from an EMBL/GenBank/DDBJ whole genome shotgun (WGS) entry which is preliminary data.</text>
</comment>
<dbReference type="InterPro" id="IPR050351">
    <property type="entry name" value="BphY/WalK/GraS-like"/>
</dbReference>
<keyword evidence="3" id="KW-0597">Phosphoprotein</keyword>
<evidence type="ECO:0000256" key="2">
    <source>
        <dbReference type="ARBA" id="ARBA00012438"/>
    </source>
</evidence>
<evidence type="ECO:0000313" key="11">
    <source>
        <dbReference type="EMBL" id="KAF1019987.1"/>
    </source>
</evidence>
<dbReference type="PROSITE" id="PS50109">
    <property type="entry name" value="HIS_KIN"/>
    <property type="match status" value="1"/>
</dbReference>
<dbReference type="PANTHER" id="PTHR42878">
    <property type="entry name" value="TWO-COMPONENT HISTIDINE KINASE"/>
    <property type="match status" value="1"/>
</dbReference>
<evidence type="ECO:0000256" key="7">
    <source>
        <dbReference type="ARBA" id="ARBA00022840"/>
    </source>
</evidence>
<dbReference type="CDD" id="cd00075">
    <property type="entry name" value="HATPase"/>
    <property type="match status" value="1"/>
</dbReference>
<dbReference type="PANTHER" id="PTHR42878:SF7">
    <property type="entry name" value="SENSOR HISTIDINE KINASE GLRK"/>
    <property type="match status" value="1"/>
</dbReference>
<dbReference type="SUPFAM" id="SSF55874">
    <property type="entry name" value="ATPase domain of HSP90 chaperone/DNA topoisomerase II/histidine kinase"/>
    <property type="match status" value="1"/>
</dbReference>
<evidence type="ECO:0000256" key="9">
    <source>
        <dbReference type="SAM" id="Phobius"/>
    </source>
</evidence>
<gene>
    <name evidence="11" type="primary">atoS_1</name>
    <name evidence="11" type="ORF">GAK30_02782</name>
</gene>
<dbReference type="EC" id="2.7.13.3" evidence="2"/>
<dbReference type="Proteomes" id="UP000461670">
    <property type="component" value="Unassembled WGS sequence"/>
</dbReference>
<feature type="domain" description="Histidine kinase" evidence="10">
    <location>
        <begin position="332"/>
        <end position="546"/>
    </location>
</feature>
<feature type="transmembrane region" description="Helical" evidence="9">
    <location>
        <begin position="87"/>
        <end position="116"/>
    </location>
</feature>
<dbReference type="GO" id="GO:0000156">
    <property type="term" value="F:phosphorelay response regulator activity"/>
    <property type="evidence" value="ECO:0007669"/>
    <property type="project" value="TreeGrafter"/>
</dbReference>
<keyword evidence="9" id="KW-1133">Transmembrane helix</keyword>